<evidence type="ECO:0008006" key="3">
    <source>
        <dbReference type="Google" id="ProtNLM"/>
    </source>
</evidence>
<proteinExistence type="predicted"/>
<reference evidence="2" key="1">
    <citation type="journal article" date="2019" name="Int. J. Syst. Evol. Microbiol.">
        <title>The Global Catalogue of Microorganisms (GCM) 10K type strain sequencing project: providing services to taxonomists for standard genome sequencing and annotation.</title>
        <authorList>
            <consortium name="The Broad Institute Genomics Platform"/>
            <consortium name="The Broad Institute Genome Sequencing Center for Infectious Disease"/>
            <person name="Wu L."/>
            <person name="Ma J."/>
        </authorList>
    </citation>
    <scope>NUCLEOTIDE SEQUENCE [LARGE SCALE GENOMIC DNA]</scope>
    <source>
        <strain evidence="2">IBRC-M 10987</strain>
    </source>
</reference>
<accession>A0ABV8JZN7</accession>
<gene>
    <name evidence="1" type="ORF">ACFOZ8_00520</name>
</gene>
<dbReference type="RefSeq" id="WP_377716552.1">
    <property type="nucleotide sequence ID" value="NZ_JBHSAM010000001.1"/>
</dbReference>
<dbReference type="EMBL" id="JBHSAM010000001">
    <property type="protein sequence ID" value="MFC4098138.1"/>
    <property type="molecule type" value="Genomic_DNA"/>
</dbReference>
<keyword evidence="2" id="KW-1185">Reference proteome</keyword>
<protein>
    <recommendedName>
        <fullName evidence="3">DUF402 domain-containing protein</fullName>
    </recommendedName>
</protein>
<evidence type="ECO:0000313" key="2">
    <source>
        <dbReference type="Proteomes" id="UP001595715"/>
    </source>
</evidence>
<sequence>MSEFSESYHLFTTEQADGMKLLRRGFMRGYVFPAGHNWVTILPKGAAFRPNRRLIAANKGTLVHLIHAEDHGWSFSIYEGNKRVCHYACTWEEEIEIDQREYDRGRIVELINANPHRPRTVTPLDITRILYVSDFDDIADRDPVGQLAELLALEHYAWLSYDYMHRETRDNPVLLEAQGIKRAKGLLGFL</sequence>
<organism evidence="1 2">
    <name type="scientific">Paenibacillus xanthanilyticus</name>
    <dbReference type="NCBI Taxonomy" id="1783531"/>
    <lineage>
        <taxon>Bacteria</taxon>
        <taxon>Bacillati</taxon>
        <taxon>Bacillota</taxon>
        <taxon>Bacilli</taxon>
        <taxon>Bacillales</taxon>
        <taxon>Paenibacillaceae</taxon>
        <taxon>Paenibacillus</taxon>
    </lineage>
</organism>
<comment type="caution">
    <text evidence="1">The sequence shown here is derived from an EMBL/GenBank/DDBJ whole genome shotgun (WGS) entry which is preliminary data.</text>
</comment>
<dbReference type="Proteomes" id="UP001595715">
    <property type="component" value="Unassembled WGS sequence"/>
</dbReference>
<name>A0ABV8JZN7_9BACL</name>
<evidence type="ECO:0000313" key="1">
    <source>
        <dbReference type="EMBL" id="MFC4098138.1"/>
    </source>
</evidence>